<name>A0A3E2H078_SCYLI</name>
<keyword evidence="2" id="KW-1185">Reference proteome</keyword>
<accession>A0A3E2H078</accession>
<proteinExistence type="predicted"/>
<evidence type="ECO:0000313" key="2">
    <source>
        <dbReference type="Proteomes" id="UP000258309"/>
    </source>
</evidence>
<feature type="non-terminal residue" evidence="1">
    <location>
        <position position="93"/>
    </location>
</feature>
<reference evidence="1 2" key="1">
    <citation type="submission" date="2018-05" db="EMBL/GenBank/DDBJ databases">
        <title>Draft genome sequence of Scytalidium lignicola DSM 105466, a ubiquitous saprotrophic fungus.</title>
        <authorList>
            <person name="Buettner E."/>
            <person name="Gebauer A.M."/>
            <person name="Hofrichter M."/>
            <person name="Liers C."/>
            <person name="Kellner H."/>
        </authorList>
    </citation>
    <scope>NUCLEOTIDE SEQUENCE [LARGE SCALE GENOMIC DNA]</scope>
    <source>
        <strain evidence="1 2">DSM 105466</strain>
    </source>
</reference>
<feature type="non-terminal residue" evidence="1">
    <location>
        <position position="1"/>
    </location>
</feature>
<gene>
    <name evidence="1" type="ORF">B7463_g9700</name>
</gene>
<protein>
    <submittedName>
        <fullName evidence="1">Uncharacterized protein</fullName>
    </submittedName>
</protein>
<dbReference type="Proteomes" id="UP000258309">
    <property type="component" value="Unassembled WGS sequence"/>
</dbReference>
<dbReference type="EMBL" id="NCSJ02000250">
    <property type="protein sequence ID" value="RFU26632.1"/>
    <property type="molecule type" value="Genomic_DNA"/>
</dbReference>
<organism evidence="1 2">
    <name type="scientific">Scytalidium lignicola</name>
    <name type="common">Hyphomycete</name>
    <dbReference type="NCBI Taxonomy" id="5539"/>
    <lineage>
        <taxon>Eukaryota</taxon>
        <taxon>Fungi</taxon>
        <taxon>Dikarya</taxon>
        <taxon>Ascomycota</taxon>
        <taxon>Pezizomycotina</taxon>
        <taxon>Leotiomycetes</taxon>
        <taxon>Leotiomycetes incertae sedis</taxon>
        <taxon>Scytalidium</taxon>
    </lineage>
</organism>
<evidence type="ECO:0000313" key="1">
    <source>
        <dbReference type="EMBL" id="RFU26632.1"/>
    </source>
</evidence>
<comment type="caution">
    <text evidence="1">The sequence shown here is derived from an EMBL/GenBank/DDBJ whole genome shotgun (WGS) entry which is preliminary data.</text>
</comment>
<dbReference type="AlphaFoldDB" id="A0A3E2H078"/>
<sequence length="93" mass="10475">MENRVVDAMALKAAPGLRPVVNLNSPTVTTLATARRMRKECNCLLPLKKALINGMHELQRALPYVGGDDEVDDRVLRSHRLERSRKTDEAQPR</sequence>